<dbReference type="Proteomes" id="UP000319578">
    <property type="component" value="Unassembled WGS sequence"/>
</dbReference>
<dbReference type="PATRIC" id="fig|54915.3.peg.3477"/>
<reference evidence="2" key="2">
    <citation type="submission" date="2015-07" db="EMBL/GenBank/DDBJ databases">
        <title>MeaNS - Measles Nucleotide Surveillance Program.</title>
        <authorList>
            <person name="Tran T."/>
            <person name="Druce J."/>
        </authorList>
    </citation>
    <scope>NUCLEOTIDE SEQUENCE</scope>
    <source>
        <strain evidence="2">DSM 9887</strain>
    </source>
</reference>
<dbReference type="OrthoDB" id="2468791at2"/>
<evidence type="ECO:0000313" key="4">
    <source>
        <dbReference type="Proteomes" id="UP000319578"/>
    </source>
</evidence>
<dbReference type="Proteomes" id="UP000036834">
    <property type="component" value="Unassembled WGS sequence"/>
</dbReference>
<name>A0A0K9YS05_9BACL</name>
<accession>A0A0K9YS05</accession>
<dbReference type="EMBL" id="BJON01000001">
    <property type="protein sequence ID" value="GED66299.1"/>
    <property type="molecule type" value="Genomic_DNA"/>
</dbReference>
<evidence type="ECO:0000313" key="2">
    <source>
        <dbReference type="EMBL" id="KNB71412.1"/>
    </source>
</evidence>
<gene>
    <name evidence="2" type="ORF">ADS79_21705</name>
    <name evidence="1" type="ORF">BRE01_00010</name>
</gene>
<dbReference type="RefSeq" id="WP_049740449.1">
    <property type="nucleotide sequence ID" value="NZ_BJON01000001.1"/>
</dbReference>
<sequence length="85" mass="9916">MIPEDIKLLLHDIRLIGGGMKQYEHPDDWQLIRNLLGDPEAVDLSDATPEYWEKIKSSLEAEKEVAMEKAEKRYLHGLYYSNPFI</sequence>
<evidence type="ECO:0000313" key="1">
    <source>
        <dbReference type="EMBL" id="GED66299.1"/>
    </source>
</evidence>
<reference evidence="1 4" key="3">
    <citation type="submission" date="2019-06" db="EMBL/GenBank/DDBJ databases">
        <title>Whole genome shotgun sequence of Brevibacillus reuszeri NBRC 15719.</title>
        <authorList>
            <person name="Hosoyama A."/>
            <person name="Uohara A."/>
            <person name="Ohji S."/>
            <person name="Ichikawa N."/>
        </authorList>
    </citation>
    <scope>NUCLEOTIDE SEQUENCE [LARGE SCALE GENOMIC DNA]</scope>
    <source>
        <strain evidence="1 4">NBRC 15719</strain>
    </source>
</reference>
<dbReference type="EMBL" id="LGIQ01000009">
    <property type="protein sequence ID" value="KNB71412.1"/>
    <property type="molecule type" value="Genomic_DNA"/>
</dbReference>
<protein>
    <submittedName>
        <fullName evidence="2">Uncharacterized protein</fullName>
    </submittedName>
</protein>
<reference evidence="3" key="1">
    <citation type="submission" date="2015-07" db="EMBL/GenBank/DDBJ databases">
        <title>Genome sequencing project for genomic taxonomy and phylogenomics of Bacillus-like bacteria.</title>
        <authorList>
            <person name="Liu B."/>
            <person name="Wang J."/>
            <person name="Zhu Y."/>
            <person name="Liu G."/>
            <person name="Chen Q."/>
            <person name="Chen Z."/>
            <person name="Lan J."/>
            <person name="Che J."/>
            <person name="Ge C."/>
            <person name="Shi H."/>
            <person name="Pan Z."/>
            <person name="Liu X."/>
        </authorList>
    </citation>
    <scope>NUCLEOTIDE SEQUENCE [LARGE SCALE GENOMIC DNA]</scope>
    <source>
        <strain evidence="3">DSM 9887</strain>
    </source>
</reference>
<comment type="caution">
    <text evidence="2">The sequence shown here is derived from an EMBL/GenBank/DDBJ whole genome shotgun (WGS) entry which is preliminary data.</text>
</comment>
<organism evidence="2 3">
    <name type="scientific">Brevibacillus reuszeri</name>
    <dbReference type="NCBI Taxonomy" id="54915"/>
    <lineage>
        <taxon>Bacteria</taxon>
        <taxon>Bacillati</taxon>
        <taxon>Bacillota</taxon>
        <taxon>Bacilli</taxon>
        <taxon>Bacillales</taxon>
        <taxon>Paenibacillaceae</taxon>
        <taxon>Brevibacillus</taxon>
    </lineage>
</organism>
<proteinExistence type="predicted"/>
<keyword evidence="4" id="KW-1185">Reference proteome</keyword>
<evidence type="ECO:0000313" key="3">
    <source>
        <dbReference type="Proteomes" id="UP000036834"/>
    </source>
</evidence>
<dbReference type="AlphaFoldDB" id="A0A0K9YS05"/>